<evidence type="ECO:0000256" key="7">
    <source>
        <dbReference type="SAM" id="Phobius"/>
    </source>
</evidence>
<keyword evidence="5 7" id="KW-0472">Membrane</keyword>
<keyword evidence="10" id="KW-1185">Reference proteome</keyword>
<dbReference type="SMART" id="SM00287">
    <property type="entry name" value="SH3b"/>
    <property type="match status" value="1"/>
</dbReference>
<evidence type="ECO:0000313" key="10">
    <source>
        <dbReference type="Proteomes" id="UP000199698"/>
    </source>
</evidence>
<accession>A0A1C3YRX1</accession>
<keyword evidence="3" id="KW-0732">Signal</keyword>
<sequence length="204" mass="23160">MKKQNIIVLLSFFAISFNGYAIDKYVTDNVDIYLRRGPGSQYAVSNAVKAGEKVVELEKSADGKFTRIQLNNGSTAWIETNKLNEQPSYKERFPALEAKLAEYQDKVDNAEANQQKLLSDYIQKLQTAEKSIETLQNKNEALEQQVKEQNSRIESMLNQVDDKRRDLIVTWFTYGGLVAGGGLILGLILPIIIPGRRKKDRWMS</sequence>
<evidence type="ECO:0000256" key="5">
    <source>
        <dbReference type="ARBA" id="ARBA00023136"/>
    </source>
</evidence>
<dbReference type="AlphaFoldDB" id="A0A1C3YRX1"/>
<dbReference type="InterPro" id="IPR003646">
    <property type="entry name" value="SH3-like_bac-type"/>
</dbReference>
<reference evidence="10" key="1">
    <citation type="submission" date="2016-08" db="EMBL/GenBank/DDBJ databases">
        <authorList>
            <person name="Varghese N."/>
            <person name="Submissions Spin"/>
        </authorList>
    </citation>
    <scope>NUCLEOTIDE SEQUENCE [LARGE SCALE GENOMIC DNA]</scope>
    <source>
        <strain evidence="10">R-53144</strain>
    </source>
</reference>
<evidence type="ECO:0000256" key="6">
    <source>
        <dbReference type="SAM" id="Coils"/>
    </source>
</evidence>
<feature type="transmembrane region" description="Helical" evidence="7">
    <location>
        <begin position="171"/>
        <end position="193"/>
    </location>
</feature>
<organism evidence="9 10">
    <name type="scientific">Gilliamella intestini</name>
    <dbReference type="NCBI Taxonomy" id="1798183"/>
    <lineage>
        <taxon>Bacteria</taxon>
        <taxon>Pseudomonadati</taxon>
        <taxon>Pseudomonadota</taxon>
        <taxon>Gammaproteobacteria</taxon>
        <taxon>Orbales</taxon>
        <taxon>Orbaceae</taxon>
        <taxon>Gilliamella</taxon>
    </lineage>
</organism>
<keyword evidence="2 7" id="KW-0812">Transmembrane</keyword>
<keyword evidence="6" id="KW-0175">Coiled coil</keyword>
<dbReference type="RefSeq" id="WP_167349145.1">
    <property type="nucleotide sequence ID" value="NZ_FMBA01000001.1"/>
</dbReference>
<dbReference type="STRING" id="1798183.GA0061080_100157"/>
<dbReference type="Gene3D" id="1.20.1170.10">
    <property type="match status" value="1"/>
</dbReference>
<dbReference type="Gene3D" id="2.30.30.40">
    <property type="entry name" value="SH3 Domains"/>
    <property type="match status" value="1"/>
</dbReference>
<dbReference type="SUPFAM" id="SSF58100">
    <property type="entry name" value="Bacterial hemolysins"/>
    <property type="match status" value="1"/>
</dbReference>
<feature type="domain" description="SH3b" evidence="8">
    <location>
        <begin position="21"/>
        <end position="87"/>
    </location>
</feature>
<evidence type="ECO:0000256" key="1">
    <source>
        <dbReference type="ARBA" id="ARBA00004167"/>
    </source>
</evidence>
<feature type="coiled-coil region" evidence="6">
    <location>
        <begin position="93"/>
        <end position="166"/>
    </location>
</feature>
<proteinExistence type="predicted"/>
<evidence type="ECO:0000259" key="8">
    <source>
        <dbReference type="PROSITE" id="PS51781"/>
    </source>
</evidence>
<dbReference type="InterPro" id="IPR016476">
    <property type="entry name" value="SH3_dom_pro"/>
</dbReference>
<evidence type="ECO:0000256" key="4">
    <source>
        <dbReference type="ARBA" id="ARBA00022989"/>
    </source>
</evidence>
<comment type="subcellular location">
    <subcellularLocation>
        <location evidence="1">Membrane</location>
        <topology evidence="1">Single-pass membrane protein</topology>
    </subcellularLocation>
</comment>
<evidence type="ECO:0000256" key="2">
    <source>
        <dbReference type="ARBA" id="ARBA00022692"/>
    </source>
</evidence>
<dbReference type="GO" id="GO:0016020">
    <property type="term" value="C:membrane"/>
    <property type="evidence" value="ECO:0007669"/>
    <property type="project" value="UniProtKB-SubCell"/>
</dbReference>
<keyword evidence="4 7" id="KW-1133">Transmembrane helix</keyword>
<dbReference type="PROSITE" id="PS51781">
    <property type="entry name" value="SH3B"/>
    <property type="match status" value="1"/>
</dbReference>
<gene>
    <name evidence="9" type="ORF">GA0061080_100157</name>
</gene>
<dbReference type="Proteomes" id="UP000199698">
    <property type="component" value="Unassembled WGS sequence"/>
</dbReference>
<protein>
    <submittedName>
        <fullName evidence="9">SH3 domain protein</fullName>
    </submittedName>
</protein>
<dbReference type="EMBL" id="FMBA01000001">
    <property type="protein sequence ID" value="SCB72823.1"/>
    <property type="molecule type" value="Genomic_DNA"/>
</dbReference>
<dbReference type="Pfam" id="PF08239">
    <property type="entry name" value="SH3_3"/>
    <property type="match status" value="1"/>
</dbReference>
<dbReference type="NCBIfam" id="TIGR04211">
    <property type="entry name" value="SH3_and_anchor"/>
    <property type="match status" value="1"/>
</dbReference>
<evidence type="ECO:0000313" key="9">
    <source>
        <dbReference type="EMBL" id="SCB72823.1"/>
    </source>
</evidence>
<name>A0A1C3YRX1_9GAMM</name>
<dbReference type="PIRSF" id="PIRSF006158">
    <property type="entry name" value="UCP006158_SH3"/>
    <property type="match status" value="1"/>
</dbReference>
<evidence type="ECO:0000256" key="3">
    <source>
        <dbReference type="ARBA" id="ARBA00022729"/>
    </source>
</evidence>